<evidence type="ECO:0000256" key="1">
    <source>
        <dbReference type="SAM" id="MobiDB-lite"/>
    </source>
</evidence>
<protein>
    <submittedName>
        <fullName evidence="2">Uncharacterized protein</fullName>
    </submittedName>
</protein>
<feature type="region of interest" description="Disordered" evidence="1">
    <location>
        <begin position="24"/>
        <end position="143"/>
    </location>
</feature>
<gene>
    <name evidence="2" type="ORF">P691DRAFT_765983</name>
</gene>
<dbReference type="Proteomes" id="UP000807342">
    <property type="component" value="Unassembled WGS sequence"/>
</dbReference>
<keyword evidence="3" id="KW-1185">Reference proteome</keyword>
<comment type="caution">
    <text evidence="2">The sequence shown here is derived from an EMBL/GenBank/DDBJ whole genome shotgun (WGS) entry which is preliminary data.</text>
</comment>
<organism evidence="2 3">
    <name type="scientific">Macrolepiota fuliginosa MF-IS2</name>
    <dbReference type="NCBI Taxonomy" id="1400762"/>
    <lineage>
        <taxon>Eukaryota</taxon>
        <taxon>Fungi</taxon>
        <taxon>Dikarya</taxon>
        <taxon>Basidiomycota</taxon>
        <taxon>Agaricomycotina</taxon>
        <taxon>Agaricomycetes</taxon>
        <taxon>Agaricomycetidae</taxon>
        <taxon>Agaricales</taxon>
        <taxon>Agaricineae</taxon>
        <taxon>Agaricaceae</taxon>
        <taxon>Macrolepiota</taxon>
    </lineage>
</organism>
<proteinExistence type="predicted"/>
<sequence length="143" mass="15352">MSTGTITCLVAHSQGIIIEDHPLPMDQHHSTMSTSRTASPQQATATNTSNSHIIIKELPKGLGKPEHMAFTEPKDMEEMQDKLEYFDPPADSGQGKGPGLPNGNPNGNDDPDNPSDPGDPNNNSQNNTNPPNPALIKAIDSYR</sequence>
<dbReference type="AlphaFoldDB" id="A0A9P5WYY5"/>
<accession>A0A9P5WYY5</accession>
<feature type="compositionally biased region" description="Basic and acidic residues" evidence="1">
    <location>
        <begin position="54"/>
        <end position="85"/>
    </location>
</feature>
<feature type="compositionally biased region" description="Polar residues" evidence="1">
    <location>
        <begin position="30"/>
        <end position="52"/>
    </location>
</feature>
<feature type="compositionally biased region" description="Low complexity" evidence="1">
    <location>
        <begin position="115"/>
        <end position="129"/>
    </location>
</feature>
<evidence type="ECO:0000313" key="3">
    <source>
        <dbReference type="Proteomes" id="UP000807342"/>
    </source>
</evidence>
<dbReference type="EMBL" id="MU151812">
    <property type="protein sequence ID" value="KAF9441708.1"/>
    <property type="molecule type" value="Genomic_DNA"/>
</dbReference>
<reference evidence="2" key="1">
    <citation type="submission" date="2020-11" db="EMBL/GenBank/DDBJ databases">
        <authorList>
            <consortium name="DOE Joint Genome Institute"/>
            <person name="Ahrendt S."/>
            <person name="Riley R."/>
            <person name="Andreopoulos W."/>
            <person name="Labutti K."/>
            <person name="Pangilinan J."/>
            <person name="Ruiz-Duenas F.J."/>
            <person name="Barrasa J.M."/>
            <person name="Sanchez-Garcia M."/>
            <person name="Camarero S."/>
            <person name="Miyauchi S."/>
            <person name="Serrano A."/>
            <person name="Linde D."/>
            <person name="Babiker R."/>
            <person name="Drula E."/>
            <person name="Ayuso-Fernandez I."/>
            <person name="Pacheco R."/>
            <person name="Padilla G."/>
            <person name="Ferreira P."/>
            <person name="Barriuso J."/>
            <person name="Kellner H."/>
            <person name="Castanera R."/>
            <person name="Alfaro M."/>
            <person name="Ramirez L."/>
            <person name="Pisabarro A.G."/>
            <person name="Kuo A."/>
            <person name="Tritt A."/>
            <person name="Lipzen A."/>
            <person name="He G."/>
            <person name="Yan M."/>
            <person name="Ng V."/>
            <person name="Cullen D."/>
            <person name="Martin F."/>
            <person name="Rosso M.-N."/>
            <person name="Henrissat B."/>
            <person name="Hibbett D."/>
            <person name="Martinez A.T."/>
            <person name="Grigoriev I.V."/>
        </authorList>
    </citation>
    <scope>NUCLEOTIDE SEQUENCE</scope>
    <source>
        <strain evidence="2">MF-IS2</strain>
    </source>
</reference>
<name>A0A9P5WYY5_9AGAR</name>
<evidence type="ECO:0000313" key="2">
    <source>
        <dbReference type="EMBL" id="KAF9441708.1"/>
    </source>
</evidence>